<evidence type="ECO:0000256" key="1">
    <source>
        <dbReference type="ARBA" id="ARBA00004170"/>
    </source>
</evidence>
<feature type="region of interest" description="Disordered" evidence="2">
    <location>
        <begin position="169"/>
        <end position="230"/>
    </location>
</feature>
<dbReference type="EMBL" id="JABTTQ020000001">
    <property type="protein sequence ID" value="KAK6163412.1"/>
    <property type="molecule type" value="Genomic_DNA"/>
</dbReference>
<keyword evidence="5" id="KW-1185">Reference proteome</keyword>
<feature type="region of interest" description="Disordered" evidence="2">
    <location>
        <begin position="284"/>
        <end position="338"/>
    </location>
</feature>
<comment type="subcellular location">
    <subcellularLocation>
        <location evidence="1">Membrane</location>
        <topology evidence="1">Peripheral membrane protein</topology>
    </subcellularLocation>
</comment>
<dbReference type="InterPro" id="IPR036163">
    <property type="entry name" value="HMA_dom_sf"/>
</dbReference>
<dbReference type="Proteomes" id="UP001318860">
    <property type="component" value="Unassembled WGS sequence"/>
</dbReference>
<feature type="compositionally biased region" description="Basic and acidic residues" evidence="2">
    <location>
        <begin position="185"/>
        <end position="230"/>
    </location>
</feature>
<dbReference type="PANTHER" id="PTHR46413">
    <property type="entry name" value="HEAVY METAL-ASSOCIATED ISOPRENYLATED PLANT PROTEIN 6"/>
    <property type="match status" value="1"/>
</dbReference>
<organism evidence="4 5">
    <name type="scientific">Rehmannia glutinosa</name>
    <name type="common">Chinese foxglove</name>
    <dbReference type="NCBI Taxonomy" id="99300"/>
    <lineage>
        <taxon>Eukaryota</taxon>
        <taxon>Viridiplantae</taxon>
        <taxon>Streptophyta</taxon>
        <taxon>Embryophyta</taxon>
        <taxon>Tracheophyta</taxon>
        <taxon>Spermatophyta</taxon>
        <taxon>Magnoliopsida</taxon>
        <taxon>eudicotyledons</taxon>
        <taxon>Gunneridae</taxon>
        <taxon>Pentapetalae</taxon>
        <taxon>asterids</taxon>
        <taxon>lamiids</taxon>
        <taxon>Lamiales</taxon>
        <taxon>Orobanchaceae</taxon>
        <taxon>Rehmannieae</taxon>
        <taxon>Rehmannia</taxon>
    </lineage>
</organism>
<feature type="domain" description="HMA" evidence="3">
    <location>
        <begin position="115"/>
        <end position="178"/>
    </location>
</feature>
<name>A0ABR0XW66_REHGL</name>
<comment type="caution">
    <text evidence="4">The sequence shown here is derived from an EMBL/GenBank/DDBJ whole genome shotgun (WGS) entry which is preliminary data.</text>
</comment>
<protein>
    <recommendedName>
        <fullName evidence="3">HMA domain-containing protein</fullName>
    </recommendedName>
</protein>
<evidence type="ECO:0000313" key="5">
    <source>
        <dbReference type="Proteomes" id="UP001318860"/>
    </source>
</evidence>
<dbReference type="InterPro" id="IPR044594">
    <property type="entry name" value="HIPP01/3/5/6"/>
</dbReference>
<gene>
    <name evidence="4" type="ORF">DH2020_000276</name>
</gene>
<dbReference type="PANTHER" id="PTHR46413:SF34">
    <property type="entry name" value="HEAVY METAL-ASSOCIATED ISOPRENYLATED PLANT PROTEIN 3-LIKE"/>
    <property type="match status" value="1"/>
</dbReference>
<dbReference type="Gene3D" id="3.30.70.100">
    <property type="match status" value="1"/>
</dbReference>
<dbReference type="InterPro" id="IPR006121">
    <property type="entry name" value="HMA_dom"/>
</dbReference>
<dbReference type="SUPFAM" id="SSF55008">
    <property type="entry name" value="HMA, heavy metal-associated domain"/>
    <property type="match status" value="1"/>
</dbReference>
<proteinExistence type="predicted"/>
<dbReference type="CDD" id="cd00371">
    <property type="entry name" value="HMA"/>
    <property type="match status" value="1"/>
</dbReference>
<accession>A0ABR0XW66</accession>
<sequence length="388" mass="42930">MLGWNIQRLRELFSPSEVASIRSIPLISRNKRDRIMWHYTKNGIYSVRSGYHIAKKIKEEDCASSSSTANNQKLWKWMWRLNIPPKKNKKNNGEKQKEGAENKKKENEGGSKNNNVTVVFKADLHCEGCVSKVLKCIRSFDGVDTATIGDGHRIITVVGKVDPVKLRERLEKKTHKKVELVSPQPKKDGNKENGKGKDNNNGGDDGKQEKKKESKDKNSKNKSDEKKTKEKELPVTTAVLRVQLHWYQDMKIDKQKELVTVTGAMDMTALAAVLKKHLKKEVEILPPKKEAEKKEKGGGEKGKGGGEKGKGGGEKGKTGGGGGDGGEKVAGGEKSDGNKAQFQVGYPYPLMFGPGGVVEQFQYNPSAFVPYHAPQLFSDENPNACSVM</sequence>
<feature type="compositionally biased region" description="Basic and acidic residues" evidence="2">
    <location>
        <begin position="325"/>
        <end position="337"/>
    </location>
</feature>
<evidence type="ECO:0000256" key="2">
    <source>
        <dbReference type="SAM" id="MobiDB-lite"/>
    </source>
</evidence>
<reference evidence="4 5" key="1">
    <citation type="journal article" date="2021" name="Comput. Struct. Biotechnol. J.">
        <title>De novo genome assembly of the potent medicinal plant Rehmannia glutinosa using nanopore technology.</title>
        <authorList>
            <person name="Ma L."/>
            <person name="Dong C."/>
            <person name="Song C."/>
            <person name="Wang X."/>
            <person name="Zheng X."/>
            <person name="Niu Y."/>
            <person name="Chen S."/>
            <person name="Feng W."/>
        </authorList>
    </citation>
    <scope>NUCLEOTIDE SEQUENCE [LARGE SCALE GENOMIC DNA]</scope>
    <source>
        <strain evidence="4">DH-2019</strain>
    </source>
</reference>
<feature type="region of interest" description="Disordered" evidence="2">
    <location>
        <begin position="84"/>
        <end position="113"/>
    </location>
</feature>
<feature type="compositionally biased region" description="Basic and acidic residues" evidence="2">
    <location>
        <begin position="91"/>
        <end position="109"/>
    </location>
</feature>
<dbReference type="PROSITE" id="PS50846">
    <property type="entry name" value="HMA_2"/>
    <property type="match status" value="1"/>
</dbReference>
<evidence type="ECO:0000313" key="4">
    <source>
        <dbReference type="EMBL" id="KAK6163412.1"/>
    </source>
</evidence>
<evidence type="ECO:0000259" key="3">
    <source>
        <dbReference type="PROSITE" id="PS50846"/>
    </source>
</evidence>
<dbReference type="Pfam" id="PF00403">
    <property type="entry name" value="HMA"/>
    <property type="match status" value="1"/>
</dbReference>
<feature type="compositionally biased region" description="Basic and acidic residues" evidence="2">
    <location>
        <begin position="284"/>
        <end position="317"/>
    </location>
</feature>